<organism evidence="3 4">
    <name type="scientific">Gimesia algae</name>
    <dbReference type="NCBI Taxonomy" id="2527971"/>
    <lineage>
        <taxon>Bacteria</taxon>
        <taxon>Pseudomonadati</taxon>
        <taxon>Planctomycetota</taxon>
        <taxon>Planctomycetia</taxon>
        <taxon>Planctomycetales</taxon>
        <taxon>Planctomycetaceae</taxon>
        <taxon>Gimesia</taxon>
    </lineage>
</organism>
<dbReference type="PANTHER" id="PTHR34512:SF30">
    <property type="entry name" value="OUTER MEMBRANE PROTEIN ASSEMBLY FACTOR BAMB"/>
    <property type="match status" value="1"/>
</dbReference>
<proteinExistence type="predicted"/>
<dbReference type="KEGG" id="gax:Pan161_18450"/>
<keyword evidence="4" id="KW-1185">Reference proteome</keyword>
<keyword evidence="1" id="KW-0812">Transmembrane</keyword>
<evidence type="ECO:0000313" key="4">
    <source>
        <dbReference type="Proteomes" id="UP000316855"/>
    </source>
</evidence>
<feature type="transmembrane region" description="Helical" evidence="1">
    <location>
        <begin position="599"/>
        <end position="615"/>
    </location>
</feature>
<keyword evidence="1" id="KW-0472">Membrane</keyword>
<name>A0A517VB11_9PLAN</name>
<dbReference type="Gene3D" id="2.130.10.10">
    <property type="entry name" value="YVTN repeat-like/Quinoprotein amine dehydrogenase"/>
    <property type="match status" value="1"/>
</dbReference>
<dbReference type="SUPFAM" id="SSF50998">
    <property type="entry name" value="Quinoprotein alcohol dehydrogenase-like"/>
    <property type="match status" value="1"/>
</dbReference>
<dbReference type="InterPro" id="IPR015943">
    <property type="entry name" value="WD40/YVTN_repeat-like_dom_sf"/>
</dbReference>
<evidence type="ECO:0000259" key="2">
    <source>
        <dbReference type="Pfam" id="PF13360"/>
    </source>
</evidence>
<feature type="transmembrane region" description="Helical" evidence="1">
    <location>
        <begin position="567"/>
        <end position="587"/>
    </location>
</feature>
<protein>
    <submittedName>
        <fullName evidence="3">Outer membrane biogenesis protein BamB</fullName>
    </submittedName>
</protein>
<dbReference type="EMBL" id="CP036343">
    <property type="protein sequence ID" value="QDT90195.1"/>
    <property type="molecule type" value="Genomic_DNA"/>
</dbReference>
<dbReference type="InterPro" id="IPR002372">
    <property type="entry name" value="PQQ_rpt_dom"/>
</dbReference>
<dbReference type="RefSeq" id="WP_197995784.1">
    <property type="nucleotide sequence ID" value="NZ_CP036343.1"/>
</dbReference>
<dbReference type="PANTHER" id="PTHR34512">
    <property type="entry name" value="CELL SURFACE PROTEIN"/>
    <property type="match status" value="1"/>
</dbReference>
<evidence type="ECO:0000256" key="1">
    <source>
        <dbReference type="SAM" id="Phobius"/>
    </source>
</evidence>
<feature type="domain" description="Pyrrolo-quinoline quinone repeat" evidence="2">
    <location>
        <begin position="112"/>
        <end position="279"/>
    </location>
</feature>
<reference evidence="3 4" key="1">
    <citation type="submission" date="2019-02" db="EMBL/GenBank/DDBJ databases">
        <title>Deep-cultivation of Planctomycetes and their phenomic and genomic characterization uncovers novel biology.</title>
        <authorList>
            <person name="Wiegand S."/>
            <person name="Jogler M."/>
            <person name="Boedeker C."/>
            <person name="Pinto D."/>
            <person name="Vollmers J."/>
            <person name="Rivas-Marin E."/>
            <person name="Kohn T."/>
            <person name="Peeters S.H."/>
            <person name="Heuer A."/>
            <person name="Rast P."/>
            <person name="Oberbeckmann S."/>
            <person name="Bunk B."/>
            <person name="Jeske O."/>
            <person name="Meyerdierks A."/>
            <person name="Storesund J.E."/>
            <person name="Kallscheuer N."/>
            <person name="Luecker S."/>
            <person name="Lage O.M."/>
            <person name="Pohl T."/>
            <person name="Merkel B.J."/>
            <person name="Hornburger P."/>
            <person name="Mueller R.-W."/>
            <person name="Bruemmer F."/>
            <person name="Labrenz M."/>
            <person name="Spormann A.M."/>
            <person name="Op den Camp H."/>
            <person name="Overmann J."/>
            <person name="Amann R."/>
            <person name="Jetten M.S.M."/>
            <person name="Mascher T."/>
            <person name="Medema M.H."/>
            <person name="Devos D.P."/>
            <person name="Kaster A.-K."/>
            <person name="Ovreas L."/>
            <person name="Rohde M."/>
            <person name="Galperin M.Y."/>
            <person name="Jogler C."/>
        </authorList>
    </citation>
    <scope>NUCLEOTIDE SEQUENCE [LARGE SCALE GENOMIC DNA]</scope>
    <source>
        <strain evidence="3 4">Pan161</strain>
    </source>
</reference>
<sequence>MANEFSPPARGITVQLRQTVWLLFLSLVTSPGTVFAQTDLPNPFIPADAKEAGWPSVRGLHFDAHSPEIHLADTWPAAGPPVLWVKELGQGYSAFVAKGNRVYTQGQNLQGQYVYCLDARSGTEIWKYWYDWPYELAGVYPGPRATPTLAEGRLLFAGPSGLLECLDAATGKLIWSRNLVTEFKGDGGTGFGYACSPAVVDQLVMMPVGGPGASMVALHLKDGKTAWQSGSQPASYTPAMPITRKGRKLIVGYLENALVLHDLKTGELLLEQELSDGYDEHSSWPIYREPYLWIAAPFRAGSQLFEIPAKFDKETTLKNIWRSRTLSNDVLSSVLVGDQIYGFDIFDQQSKTQRPSRGKFRCIDFLTGNELWEQGSGRPERSNNDIADEIGQAGIIVADDKLILLNERGELILLRINPEQCEILARCSVLTGELTWTPPILHRGCVYIRNQSRAACIYVGESELLPTQQKTLRVDEIPQEQYVDWAGQILSVEPEYAFDLPSHAWLWNWFFWSIGLLLASLLIAMVPASLVRAERRLLTWTVCYRTLAFVCGALGTTWISAWMEEFVFTWPLCLYIAFDPVLAVVQFRRLKQSTIWRDYLPLLVFAGISILYFLLCRRLSLVFEWAFLAGPIGALPLGLLEAQLSKEKFKGICLSVILKLLTFAGFYGSGIIVFWLKY</sequence>
<dbReference type="Pfam" id="PF13360">
    <property type="entry name" value="PQQ_2"/>
    <property type="match status" value="1"/>
</dbReference>
<feature type="transmembrane region" description="Helical" evidence="1">
    <location>
        <begin position="542"/>
        <end position="561"/>
    </location>
</feature>
<keyword evidence="1" id="KW-1133">Transmembrane helix</keyword>
<accession>A0A517VB11</accession>
<feature type="transmembrane region" description="Helical" evidence="1">
    <location>
        <begin position="509"/>
        <end position="530"/>
    </location>
</feature>
<feature type="transmembrane region" description="Helical" evidence="1">
    <location>
        <begin position="652"/>
        <end position="676"/>
    </location>
</feature>
<dbReference type="InterPro" id="IPR011047">
    <property type="entry name" value="Quinoprotein_ADH-like_sf"/>
</dbReference>
<feature type="transmembrane region" description="Helical" evidence="1">
    <location>
        <begin position="621"/>
        <end position="640"/>
    </location>
</feature>
<gene>
    <name evidence="3" type="ORF">Pan161_18450</name>
</gene>
<dbReference type="Proteomes" id="UP000316855">
    <property type="component" value="Chromosome"/>
</dbReference>
<dbReference type="AlphaFoldDB" id="A0A517VB11"/>
<evidence type="ECO:0000313" key="3">
    <source>
        <dbReference type="EMBL" id="QDT90195.1"/>
    </source>
</evidence>